<feature type="region of interest" description="Disordered" evidence="1">
    <location>
        <begin position="321"/>
        <end position="340"/>
    </location>
</feature>
<keyword evidence="4" id="KW-1185">Reference proteome</keyword>
<organism evidence="3 4">
    <name type="scientific">Pelomonas nitida</name>
    <dbReference type="NCBI Taxonomy" id="3299027"/>
    <lineage>
        <taxon>Bacteria</taxon>
        <taxon>Pseudomonadati</taxon>
        <taxon>Pseudomonadota</taxon>
        <taxon>Betaproteobacteria</taxon>
        <taxon>Burkholderiales</taxon>
        <taxon>Sphaerotilaceae</taxon>
        <taxon>Roseateles</taxon>
    </lineage>
</organism>
<proteinExistence type="predicted"/>
<feature type="compositionally biased region" description="Basic and acidic residues" evidence="1">
    <location>
        <begin position="321"/>
        <end position="330"/>
    </location>
</feature>
<dbReference type="GO" id="GO:0016787">
    <property type="term" value="F:hydrolase activity"/>
    <property type="evidence" value="ECO:0007669"/>
    <property type="project" value="UniProtKB-KW"/>
</dbReference>
<dbReference type="Pfam" id="PF13472">
    <property type="entry name" value="Lipase_GDSL_2"/>
    <property type="match status" value="1"/>
</dbReference>
<dbReference type="EMBL" id="JBIGIA010000002">
    <property type="protein sequence ID" value="MFG6455991.1"/>
    <property type="molecule type" value="Genomic_DNA"/>
</dbReference>
<gene>
    <name evidence="3" type="ORF">ACG00X_04020</name>
</gene>
<dbReference type="InterPro" id="IPR013830">
    <property type="entry name" value="SGNH_hydro"/>
</dbReference>
<accession>A0ABW7G213</accession>
<dbReference type="Proteomes" id="UP001606305">
    <property type="component" value="Unassembled WGS sequence"/>
</dbReference>
<dbReference type="InterPro" id="IPR053140">
    <property type="entry name" value="GDSL_Rv0518-like"/>
</dbReference>
<dbReference type="Gene3D" id="3.40.50.1110">
    <property type="entry name" value="SGNH hydrolase"/>
    <property type="match status" value="1"/>
</dbReference>
<sequence>MRQTLRVSLGGHALRLRISNEYGDRPLQVDAASVALPSHGADIVAGSAKPLTVRGQQHFVVGVGESVLTDALPLQLAARQALSVSLYFSRGTGISTIHSTGMQNAYTQWRRDGTRAAALHVDEKDDSRYFVTDVDVLTDAHAQAVVAVGDSTTDGVGIALDSDTRWTDQLAQRLQQEPGLRDVAIVNAGMSGNRILNDARDPFLGPRTLKRFERDALSKPGVKWIVLLQGINDITASGMFADEPAQRVTAARLIAAMQQLVERAHSRGVRVMGATLLPREGAQGARAHTPAGEALRQELNAWIRDGGGFDAVVDFDRVLRDPERPDRQRPELNSGDFSHPNAAGYAAMAQAIDLQHFKH</sequence>
<dbReference type="RefSeq" id="WP_394486676.1">
    <property type="nucleotide sequence ID" value="NZ_JBIGIA010000002.1"/>
</dbReference>
<feature type="domain" description="SGNH hydrolase-type esterase" evidence="2">
    <location>
        <begin position="147"/>
        <end position="347"/>
    </location>
</feature>
<protein>
    <submittedName>
        <fullName evidence="3">SGNH/GDSL hydrolase family protein</fullName>
    </submittedName>
</protein>
<evidence type="ECO:0000313" key="4">
    <source>
        <dbReference type="Proteomes" id="UP001606305"/>
    </source>
</evidence>
<evidence type="ECO:0000313" key="3">
    <source>
        <dbReference type="EMBL" id="MFG6455991.1"/>
    </source>
</evidence>
<dbReference type="SUPFAM" id="SSF52266">
    <property type="entry name" value="SGNH hydrolase"/>
    <property type="match status" value="1"/>
</dbReference>
<name>A0ABW7G213_9BURK</name>
<dbReference type="PANTHER" id="PTHR43784">
    <property type="entry name" value="GDSL-LIKE LIPASE/ACYLHYDROLASE, PUTATIVE (AFU_ORTHOLOGUE AFUA_2G00820)-RELATED"/>
    <property type="match status" value="1"/>
</dbReference>
<dbReference type="InterPro" id="IPR036514">
    <property type="entry name" value="SGNH_hydro_sf"/>
</dbReference>
<keyword evidence="3" id="KW-0378">Hydrolase</keyword>
<dbReference type="CDD" id="cd01830">
    <property type="entry name" value="XynE_like"/>
    <property type="match status" value="1"/>
</dbReference>
<evidence type="ECO:0000259" key="2">
    <source>
        <dbReference type="Pfam" id="PF13472"/>
    </source>
</evidence>
<reference evidence="3 4" key="1">
    <citation type="submission" date="2024-09" db="EMBL/GenBank/DDBJ databases">
        <title>Novel species of the genus Pelomonas and Roseateles isolated from streams.</title>
        <authorList>
            <person name="Lu H."/>
        </authorList>
    </citation>
    <scope>NUCLEOTIDE SEQUENCE [LARGE SCALE GENOMIC DNA]</scope>
    <source>
        <strain evidence="3 4">BYS96W</strain>
    </source>
</reference>
<dbReference type="PANTHER" id="PTHR43784:SF2">
    <property type="entry name" value="GDSL-LIKE LIPASE_ACYLHYDROLASE, PUTATIVE (AFU_ORTHOLOGUE AFUA_2G00820)-RELATED"/>
    <property type="match status" value="1"/>
</dbReference>
<evidence type="ECO:0000256" key="1">
    <source>
        <dbReference type="SAM" id="MobiDB-lite"/>
    </source>
</evidence>
<comment type="caution">
    <text evidence="3">The sequence shown here is derived from an EMBL/GenBank/DDBJ whole genome shotgun (WGS) entry which is preliminary data.</text>
</comment>